<evidence type="ECO:0000259" key="2">
    <source>
        <dbReference type="PROSITE" id="PS51910"/>
    </source>
</evidence>
<dbReference type="Gene3D" id="3.20.20.80">
    <property type="entry name" value="Glycosidases"/>
    <property type="match status" value="1"/>
</dbReference>
<dbReference type="OrthoDB" id="2438610at2759"/>
<dbReference type="SMART" id="SM00495">
    <property type="entry name" value="ChtBD3"/>
    <property type="match status" value="1"/>
</dbReference>
<comment type="caution">
    <text evidence="3">The sequence shown here is derived from an EMBL/GenBank/DDBJ whole genome shotgun (WGS) entry which is preliminary data.</text>
</comment>
<dbReference type="PROSITE" id="PS51910">
    <property type="entry name" value="GH18_2"/>
    <property type="match status" value="1"/>
</dbReference>
<dbReference type="GO" id="GO:0005975">
    <property type="term" value="P:carbohydrate metabolic process"/>
    <property type="evidence" value="ECO:0007669"/>
    <property type="project" value="InterPro"/>
</dbReference>
<dbReference type="SUPFAM" id="SSF51445">
    <property type="entry name" value="(Trans)glycosidases"/>
    <property type="match status" value="1"/>
</dbReference>
<dbReference type="Pfam" id="PF00704">
    <property type="entry name" value="Glyco_hydro_18"/>
    <property type="match status" value="1"/>
</dbReference>
<proteinExistence type="predicted"/>
<keyword evidence="4" id="KW-1185">Reference proteome</keyword>
<feature type="non-terminal residue" evidence="3">
    <location>
        <position position="1"/>
    </location>
</feature>
<reference evidence="3" key="1">
    <citation type="journal article" date="2020" name="Fungal Divers.">
        <title>Resolving the Mortierellaceae phylogeny through synthesis of multi-gene phylogenetics and phylogenomics.</title>
        <authorList>
            <person name="Vandepol N."/>
            <person name="Liber J."/>
            <person name="Desiro A."/>
            <person name="Na H."/>
            <person name="Kennedy M."/>
            <person name="Barry K."/>
            <person name="Grigoriev I.V."/>
            <person name="Miller A.N."/>
            <person name="O'Donnell K."/>
            <person name="Stajich J.E."/>
            <person name="Bonito G."/>
        </authorList>
    </citation>
    <scope>NUCLEOTIDE SEQUENCE</scope>
    <source>
        <strain evidence="3">KOD1015</strain>
    </source>
</reference>
<evidence type="ECO:0000256" key="1">
    <source>
        <dbReference type="ARBA" id="ARBA00022801"/>
    </source>
</evidence>
<dbReference type="InterPro" id="IPR001223">
    <property type="entry name" value="Glyco_hydro18_cat"/>
</dbReference>
<feature type="domain" description="GH18" evidence="2">
    <location>
        <begin position="1"/>
        <end position="50"/>
    </location>
</feature>
<dbReference type="EMBL" id="JAABOA010005100">
    <property type="protein sequence ID" value="KAF9577244.1"/>
    <property type="molecule type" value="Genomic_DNA"/>
</dbReference>
<sequence>TFISYDDIQSLTIKVAYAKTQNLAGVMLWDMGYDYNNELLTVLQGIHCTSNCPTVTTVTTTTTTATTTTTTSGTIPTTTNGSGLCAGVAAWDAARAYSAPGTKVTYSGRLYSNQWWTQGETPGAAQFGAWKDLGAC</sequence>
<dbReference type="InterPro" id="IPR003610">
    <property type="entry name" value="CBM5/12"/>
</dbReference>
<organism evidence="3 4">
    <name type="scientific">Lunasporangiospora selenospora</name>
    <dbReference type="NCBI Taxonomy" id="979761"/>
    <lineage>
        <taxon>Eukaryota</taxon>
        <taxon>Fungi</taxon>
        <taxon>Fungi incertae sedis</taxon>
        <taxon>Mucoromycota</taxon>
        <taxon>Mortierellomycotina</taxon>
        <taxon>Mortierellomycetes</taxon>
        <taxon>Mortierellales</taxon>
        <taxon>Mortierellaceae</taxon>
        <taxon>Lunasporangiospora</taxon>
    </lineage>
</organism>
<name>A0A9P6FL46_9FUNG</name>
<protein>
    <recommendedName>
        <fullName evidence="2">GH18 domain-containing protein</fullName>
    </recommendedName>
</protein>
<dbReference type="Pfam" id="PF02839">
    <property type="entry name" value="CBM_5_12"/>
    <property type="match status" value="1"/>
</dbReference>
<dbReference type="InterPro" id="IPR036573">
    <property type="entry name" value="CBM_sf_5/12"/>
</dbReference>
<gene>
    <name evidence="3" type="ORF">BGW38_007684</name>
</gene>
<dbReference type="Gene3D" id="2.10.10.20">
    <property type="entry name" value="Carbohydrate-binding module superfamily 5/12"/>
    <property type="match status" value="1"/>
</dbReference>
<dbReference type="AlphaFoldDB" id="A0A9P6FL46"/>
<evidence type="ECO:0000313" key="3">
    <source>
        <dbReference type="EMBL" id="KAF9577244.1"/>
    </source>
</evidence>
<evidence type="ECO:0000313" key="4">
    <source>
        <dbReference type="Proteomes" id="UP000780801"/>
    </source>
</evidence>
<dbReference type="CDD" id="cd12215">
    <property type="entry name" value="ChiC_BD"/>
    <property type="match status" value="1"/>
</dbReference>
<dbReference type="GO" id="GO:0004553">
    <property type="term" value="F:hydrolase activity, hydrolyzing O-glycosyl compounds"/>
    <property type="evidence" value="ECO:0007669"/>
    <property type="project" value="InterPro"/>
</dbReference>
<accession>A0A9P6FL46</accession>
<dbReference type="GO" id="GO:0005576">
    <property type="term" value="C:extracellular region"/>
    <property type="evidence" value="ECO:0007669"/>
    <property type="project" value="InterPro"/>
</dbReference>
<keyword evidence="1" id="KW-0378">Hydrolase</keyword>
<dbReference type="InterPro" id="IPR017853">
    <property type="entry name" value="GH"/>
</dbReference>
<dbReference type="GO" id="GO:0030246">
    <property type="term" value="F:carbohydrate binding"/>
    <property type="evidence" value="ECO:0007669"/>
    <property type="project" value="InterPro"/>
</dbReference>
<dbReference type="Proteomes" id="UP000780801">
    <property type="component" value="Unassembled WGS sequence"/>
</dbReference>
<dbReference type="SUPFAM" id="SSF51055">
    <property type="entry name" value="Carbohydrate binding domain"/>
    <property type="match status" value="1"/>
</dbReference>